<dbReference type="PROSITE" id="PS50305">
    <property type="entry name" value="SIRTUIN"/>
    <property type="match status" value="1"/>
</dbReference>
<feature type="active site" description="Proton acceptor" evidence="4">
    <location>
        <position position="132"/>
    </location>
</feature>
<keyword evidence="4" id="KW-0862">Zinc</keyword>
<keyword evidence="4" id="KW-0479">Metal-binding</keyword>
<comment type="caution">
    <text evidence="6">The sequence shown here is derived from an EMBL/GenBank/DDBJ whole genome shotgun (WGS) entry which is preliminary data.</text>
</comment>
<name>A0ABP5TH96_9PSEU</name>
<feature type="binding site" evidence="4">
    <location>
        <position position="165"/>
    </location>
    <ligand>
        <name>Zn(2+)</name>
        <dbReference type="ChEBI" id="CHEBI:29105"/>
    </ligand>
</feature>
<keyword evidence="7" id="KW-1185">Reference proteome</keyword>
<dbReference type="RefSeq" id="WP_425564703.1">
    <property type="nucleotide sequence ID" value="NZ_BAAARA010000010.1"/>
</dbReference>
<evidence type="ECO:0000256" key="3">
    <source>
        <dbReference type="ARBA" id="ARBA00023027"/>
    </source>
</evidence>
<gene>
    <name evidence="6" type="ORF">GCM10009854_33250</name>
</gene>
<dbReference type="SUPFAM" id="SSF52467">
    <property type="entry name" value="DHS-like NAD/FAD-binding domain"/>
    <property type="match status" value="1"/>
</dbReference>
<protein>
    <recommendedName>
        <fullName evidence="1">protein acetyllysine N-acetyltransferase</fullName>
        <ecNumber evidence="1">2.3.1.286</ecNumber>
    </recommendedName>
</protein>
<evidence type="ECO:0000256" key="4">
    <source>
        <dbReference type="PROSITE-ProRule" id="PRU00236"/>
    </source>
</evidence>
<evidence type="ECO:0000256" key="2">
    <source>
        <dbReference type="ARBA" id="ARBA00022679"/>
    </source>
</evidence>
<keyword evidence="2" id="KW-0808">Transferase</keyword>
<evidence type="ECO:0000259" key="5">
    <source>
        <dbReference type="PROSITE" id="PS50305"/>
    </source>
</evidence>
<proteinExistence type="predicted"/>
<reference evidence="7" key="1">
    <citation type="journal article" date="2019" name="Int. J. Syst. Evol. Microbiol.">
        <title>The Global Catalogue of Microorganisms (GCM) 10K type strain sequencing project: providing services to taxonomists for standard genome sequencing and annotation.</title>
        <authorList>
            <consortium name="The Broad Institute Genomics Platform"/>
            <consortium name="The Broad Institute Genome Sequencing Center for Infectious Disease"/>
            <person name="Wu L."/>
            <person name="Ma J."/>
        </authorList>
    </citation>
    <scope>NUCLEOTIDE SEQUENCE [LARGE SCALE GENOMIC DNA]</scope>
    <source>
        <strain evidence="7">JCM 16221</strain>
    </source>
</reference>
<evidence type="ECO:0000313" key="7">
    <source>
        <dbReference type="Proteomes" id="UP001501218"/>
    </source>
</evidence>
<organism evidence="6 7">
    <name type="scientific">Saccharopolyspora halophila</name>
    <dbReference type="NCBI Taxonomy" id="405551"/>
    <lineage>
        <taxon>Bacteria</taxon>
        <taxon>Bacillati</taxon>
        <taxon>Actinomycetota</taxon>
        <taxon>Actinomycetes</taxon>
        <taxon>Pseudonocardiales</taxon>
        <taxon>Pseudonocardiaceae</taxon>
        <taxon>Saccharopolyspora</taxon>
    </lineage>
</organism>
<feature type="domain" description="Deacetylase sirtuin-type" evidence="5">
    <location>
        <begin position="6"/>
        <end position="271"/>
    </location>
</feature>
<dbReference type="Gene3D" id="3.30.1600.10">
    <property type="entry name" value="SIR2/SIRT2 'Small Domain"/>
    <property type="match status" value="1"/>
</dbReference>
<feature type="binding site" evidence="4">
    <location>
        <position position="140"/>
    </location>
    <ligand>
        <name>Zn(2+)</name>
        <dbReference type="ChEBI" id="CHEBI:29105"/>
    </ligand>
</feature>
<evidence type="ECO:0000256" key="1">
    <source>
        <dbReference type="ARBA" id="ARBA00012928"/>
    </source>
</evidence>
<dbReference type="InterPro" id="IPR026590">
    <property type="entry name" value="Ssirtuin_cat_dom"/>
</dbReference>
<sequence>MTQHGTGTEESAARQRARELFGAARRITALTGAGISTASGIPDFRGPDGVWTRNPEAARLSDIDSYLADESVREKAWRARAEHAAWRAEPNDAHRAFVDLDAAGRLRALLTQNIDELHQRAGLAADKVVELHGTMRRTICVDCGAPGLMLAALERVAAGETDPPCPSCGGIMKSAVVFFGEPLDTEVIRSARSAALDCDLFLAAGTSLSVHPAAGFAELATRAGARLIICNAEPTPYDDLADAVLRGPLAEVVPDLVAAPVSDSAEPLDTWGDPSTWKRM</sequence>
<dbReference type="Pfam" id="PF02146">
    <property type="entry name" value="SIR2"/>
    <property type="match status" value="1"/>
</dbReference>
<accession>A0ABP5TH96</accession>
<dbReference type="InterPro" id="IPR029035">
    <property type="entry name" value="DHS-like_NAD/FAD-binding_dom"/>
</dbReference>
<dbReference type="PANTHER" id="PTHR11085">
    <property type="entry name" value="NAD-DEPENDENT PROTEIN DEACYLASE SIRTUIN-5, MITOCHONDRIAL-RELATED"/>
    <property type="match status" value="1"/>
</dbReference>
<feature type="binding site" evidence="4">
    <location>
        <position position="168"/>
    </location>
    <ligand>
        <name>Zn(2+)</name>
        <dbReference type="ChEBI" id="CHEBI:29105"/>
    </ligand>
</feature>
<dbReference type="InterPro" id="IPR026591">
    <property type="entry name" value="Sirtuin_cat_small_dom_sf"/>
</dbReference>
<dbReference type="EMBL" id="BAAARA010000010">
    <property type="protein sequence ID" value="GAA2352607.1"/>
    <property type="molecule type" value="Genomic_DNA"/>
</dbReference>
<dbReference type="InterPro" id="IPR003000">
    <property type="entry name" value="Sirtuin"/>
</dbReference>
<dbReference type="EC" id="2.3.1.286" evidence="1"/>
<dbReference type="InterPro" id="IPR050134">
    <property type="entry name" value="NAD-dep_sirtuin_deacylases"/>
</dbReference>
<keyword evidence="3" id="KW-0520">NAD</keyword>
<dbReference type="PANTHER" id="PTHR11085:SF4">
    <property type="entry name" value="NAD-DEPENDENT PROTEIN DEACYLASE"/>
    <property type="match status" value="1"/>
</dbReference>
<dbReference type="Gene3D" id="3.40.50.1220">
    <property type="entry name" value="TPP-binding domain"/>
    <property type="match status" value="1"/>
</dbReference>
<evidence type="ECO:0000313" key="6">
    <source>
        <dbReference type="EMBL" id="GAA2352607.1"/>
    </source>
</evidence>
<feature type="binding site" evidence="4">
    <location>
        <position position="143"/>
    </location>
    <ligand>
        <name>Zn(2+)</name>
        <dbReference type="ChEBI" id="CHEBI:29105"/>
    </ligand>
</feature>
<dbReference type="CDD" id="cd01407">
    <property type="entry name" value="SIR2-fam"/>
    <property type="match status" value="1"/>
</dbReference>
<dbReference type="Proteomes" id="UP001501218">
    <property type="component" value="Unassembled WGS sequence"/>
</dbReference>